<keyword evidence="4" id="KW-0904">Protein phosphatase</keyword>
<comment type="caution">
    <text evidence="8">The sequence shown here is derived from an EMBL/GenBank/DDBJ whole genome shotgun (WGS) entry which is preliminary data.</text>
</comment>
<dbReference type="PRINTS" id="PR01908">
    <property type="entry name" value="ADSPHPHTASE"/>
</dbReference>
<dbReference type="InterPro" id="IPR029021">
    <property type="entry name" value="Prot-tyrosine_phosphatase-like"/>
</dbReference>
<dbReference type="GO" id="GO:0008579">
    <property type="term" value="F:JUN kinase phosphatase activity"/>
    <property type="evidence" value="ECO:0007669"/>
    <property type="project" value="TreeGrafter"/>
</dbReference>
<evidence type="ECO:0000313" key="8">
    <source>
        <dbReference type="EMBL" id="KAK2158952.1"/>
    </source>
</evidence>
<sequence>MARQSYEMSFLSEIKHFKKAELKSTETLLRTEDGTEYLESKDECGNIRKRVVSVGATLGYLVDTKPDLQVGEIIPGLILGSQDVASDLDLLIKYSVTHIINVAAVIGNFFPDKFTYKKINIYDRPHVDIVQYFPACFTFIDEAIAKKGCVLVHCNAGISRSASIVIGYLMNRKQMTFEEAFKLVKDKRPATRPNDGFLKQLKEYQP</sequence>
<evidence type="ECO:0000256" key="1">
    <source>
        <dbReference type="ARBA" id="ARBA00009580"/>
    </source>
</evidence>
<evidence type="ECO:0000256" key="3">
    <source>
        <dbReference type="ARBA" id="ARBA00022801"/>
    </source>
</evidence>
<dbReference type="Pfam" id="PF00782">
    <property type="entry name" value="DSPc"/>
    <property type="match status" value="1"/>
</dbReference>
<protein>
    <recommendedName>
        <fullName evidence="2">protein-serine/threonine phosphatase</fullName>
        <ecNumber evidence="2">3.1.3.16</ecNumber>
    </recommendedName>
</protein>
<dbReference type="InterPro" id="IPR000340">
    <property type="entry name" value="Dual-sp_phosphatase_cat-dom"/>
</dbReference>
<proteinExistence type="inferred from homology"/>
<dbReference type="EMBL" id="JAODUP010000161">
    <property type="protein sequence ID" value="KAK2158952.1"/>
    <property type="molecule type" value="Genomic_DNA"/>
</dbReference>
<keyword evidence="9" id="KW-1185">Reference proteome</keyword>
<dbReference type="InterPro" id="IPR020422">
    <property type="entry name" value="TYR_PHOSPHATASE_DUAL_dom"/>
</dbReference>
<dbReference type="InterPro" id="IPR016130">
    <property type="entry name" value="Tyr_Pase_AS"/>
</dbReference>
<dbReference type="PROSITE" id="PS00383">
    <property type="entry name" value="TYR_PHOSPHATASE_1"/>
    <property type="match status" value="1"/>
</dbReference>
<evidence type="ECO:0000256" key="2">
    <source>
        <dbReference type="ARBA" id="ARBA00013081"/>
    </source>
</evidence>
<dbReference type="EC" id="3.1.3.16" evidence="2"/>
<keyword evidence="3" id="KW-0378">Hydrolase</keyword>
<evidence type="ECO:0000313" key="9">
    <source>
        <dbReference type="Proteomes" id="UP001208570"/>
    </source>
</evidence>
<evidence type="ECO:0000256" key="5">
    <source>
        <dbReference type="ARBA" id="ARBA00048336"/>
    </source>
</evidence>
<dbReference type="PROSITE" id="PS50056">
    <property type="entry name" value="TYR_PHOSPHATASE_2"/>
    <property type="match status" value="1"/>
</dbReference>
<dbReference type="PANTHER" id="PTHR46377:SF1">
    <property type="entry name" value="DUAL SPECIFICITY PROTEIN PHOSPHATASE 19"/>
    <property type="match status" value="1"/>
</dbReference>
<dbReference type="GO" id="GO:0005737">
    <property type="term" value="C:cytoplasm"/>
    <property type="evidence" value="ECO:0007669"/>
    <property type="project" value="TreeGrafter"/>
</dbReference>
<reference evidence="8" key="1">
    <citation type="journal article" date="2023" name="Mol. Biol. Evol.">
        <title>Third-Generation Sequencing Reveals the Adaptive Role of the Epigenome in Three Deep-Sea Polychaetes.</title>
        <authorList>
            <person name="Perez M."/>
            <person name="Aroh O."/>
            <person name="Sun Y."/>
            <person name="Lan Y."/>
            <person name="Juniper S.K."/>
            <person name="Young C.R."/>
            <person name="Angers B."/>
            <person name="Qian P.Y."/>
        </authorList>
    </citation>
    <scope>NUCLEOTIDE SEQUENCE</scope>
    <source>
        <strain evidence="8">P08H-3</strain>
    </source>
</reference>
<dbReference type="SMART" id="SM00195">
    <property type="entry name" value="DSPc"/>
    <property type="match status" value="1"/>
</dbReference>
<evidence type="ECO:0000259" key="6">
    <source>
        <dbReference type="PROSITE" id="PS50054"/>
    </source>
</evidence>
<dbReference type="Proteomes" id="UP001208570">
    <property type="component" value="Unassembled WGS sequence"/>
</dbReference>
<dbReference type="GO" id="GO:0004722">
    <property type="term" value="F:protein serine/threonine phosphatase activity"/>
    <property type="evidence" value="ECO:0007669"/>
    <property type="project" value="UniProtKB-EC"/>
</dbReference>
<comment type="catalytic activity">
    <reaction evidence="5">
        <text>O-phospho-L-threonyl-[protein] + H2O = L-threonyl-[protein] + phosphate</text>
        <dbReference type="Rhea" id="RHEA:47004"/>
        <dbReference type="Rhea" id="RHEA-COMP:11060"/>
        <dbReference type="Rhea" id="RHEA-COMP:11605"/>
        <dbReference type="ChEBI" id="CHEBI:15377"/>
        <dbReference type="ChEBI" id="CHEBI:30013"/>
        <dbReference type="ChEBI" id="CHEBI:43474"/>
        <dbReference type="ChEBI" id="CHEBI:61977"/>
        <dbReference type="EC" id="3.1.3.16"/>
    </reaction>
</comment>
<dbReference type="PROSITE" id="PS50054">
    <property type="entry name" value="TYR_PHOSPHATASE_DUAL"/>
    <property type="match status" value="1"/>
</dbReference>
<accession>A0AAD9JTH2</accession>
<gene>
    <name evidence="8" type="ORF">LSH36_161g05016</name>
</gene>
<dbReference type="InterPro" id="IPR000387">
    <property type="entry name" value="Tyr_Pase_dom"/>
</dbReference>
<organism evidence="8 9">
    <name type="scientific">Paralvinella palmiformis</name>
    <dbReference type="NCBI Taxonomy" id="53620"/>
    <lineage>
        <taxon>Eukaryota</taxon>
        <taxon>Metazoa</taxon>
        <taxon>Spiralia</taxon>
        <taxon>Lophotrochozoa</taxon>
        <taxon>Annelida</taxon>
        <taxon>Polychaeta</taxon>
        <taxon>Sedentaria</taxon>
        <taxon>Canalipalpata</taxon>
        <taxon>Terebellida</taxon>
        <taxon>Terebelliformia</taxon>
        <taxon>Alvinellidae</taxon>
        <taxon>Paralvinella</taxon>
    </lineage>
</organism>
<dbReference type="FunFam" id="3.90.190.10:FF:000004">
    <property type="entry name" value="Protein phosphatase Slingshot homolog 2"/>
    <property type="match status" value="1"/>
</dbReference>
<evidence type="ECO:0000259" key="7">
    <source>
        <dbReference type="PROSITE" id="PS50056"/>
    </source>
</evidence>
<comment type="similarity">
    <text evidence="1">Belongs to the protein-tyrosine phosphatase family.</text>
</comment>
<evidence type="ECO:0000256" key="4">
    <source>
        <dbReference type="ARBA" id="ARBA00022912"/>
    </source>
</evidence>
<name>A0AAD9JTH2_9ANNE</name>
<feature type="domain" description="Tyrosine-protein phosphatase" evidence="6">
    <location>
        <begin position="69"/>
        <end position="206"/>
    </location>
</feature>
<dbReference type="Gene3D" id="3.90.190.10">
    <property type="entry name" value="Protein tyrosine phosphatase superfamily"/>
    <property type="match status" value="1"/>
</dbReference>
<dbReference type="AlphaFoldDB" id="A0AAD9JTH2"/>
<dbReference type="SUPFAM" id="SSF52799">
    <property type="entry name" value="(Phosphotyrosine protein) phosphatases II"/>
    <property type="match status" value="1"/>
</dbReference>
<feature type="domain" description="Tyrosine specific protein phosphatases" evidence="7">
    <location>
        <begin position="130"/>
        <end position="189"/>
    </location>
</feature>
<dbReference type="PANTHER" id="PTHR46377">
    <property type="entry name" value="DUAL SPECIFICITY PROTEIN PHOSPHATASE 19"/>
    <property type="match status" value="1"/>
</dbReference>